<reference evidence="2 3" key="1">
    <citation type="journal article" date="2016" name="Sci. Rep.">
        <title>Insights into Adaptations to a Near-Obligate Nematode Endoparasitic Lifestyle from the Finished Genome of Drechmeria coniospora.</title>
        <authorList>
            <person name="Zhang L."/>
            <person name="Zhou Z."/>
            <person name="Guo Q."/>
            <person name="Fokkens L."/>
            <person name="Miskei M."/>
            <person name="Pocsi I."/>
            <person name="Zhang W."/>
            <person name="Chen M."/>
            <person name="Wang L."/>
            <person name="Sun Y."/>
            <person name="Donzelli B.G."/>
            <person name="Gibson D.M."/>
            <person name="Nelson D.R."/>
            <person name="Luo J.G."/>
            <person name="Rep M."/>
            <person name="Liu H."/>
            <person name="Yang S."/>
            <person name="Wang J."/>
            <person name="Krasnoff S.B."/>
            <person name="Xu Y."/>
            <person name="Molnar I."/>
            <person name="Lin M."/>
        </authorList>
    </citation>
    <scope>NUCLEOTIDE SEQUENCE [LARGE SCALE GENOMIC DNA]</scope>
    <source>
        <strain evidence="2 3">ARSEF 6962</strain>
    </source>
</reference>
<dbReference type="Proteomes" id="UP000076580">
    <property type="component" value="Chromosome 01"/>
</dbReference>
<dbReference type="InterPro" id="IPR033964">
    <property type="entry name" value="ABBA"/>
</dbReference>
<dbReference type="PANTHER" id="PTHR40627:SF5">
    <property type="entry name" value="INDOLE PRENYLTRANSFERASE TDIB"/>
    <property type="match status" value="1"/>
</dbReference>
<dbReference type="GO" id="GO:0016765">
    <property type="term" value="F:transferase activity, transferring alkyl or aryl (other than methyl) groups"/>
    <property type="evidence" value="ECO:0007669"/>
    <property type="project" value="InterPro"/>
</dbReference>
<organism evidence="2 3">
    <name type="scientific">Drechmeria coniospora</name>
    <name type="common">Nematophagous fungus</name>
    <name type="synonym">Meria coniospora</name>
    <dbReference type="NCBI Taxonomy" id="98403"/>
    <lineage>
        <taxon>Eukaryota</taxon>
        <taxon>Fungi</taxon>
        <taxon>Dikarya</taxon>
        <taxon>Ascomycota</taxon>
        <taxon>Pezizomycotina</taxon>
        <taxon>Sordariomycetes</taxon>
        <taxon>Hypocreomycetidae</taxon>
        <taxon>Hypocreales</taxon>
        <taxon>Ophiocordycipitaceae</taxon>
        <taxon>Drechmeria</taxon>
    </lineage>
</organism>
<dbReference type="Pfam" id="PF11991">
    <property type="entry name" value="Trp_DMAT"/>
    <property type="match status" value="1"/>
</dbReference>
<dbReference type="PANTHER" id="PTHR40627">
    <property type="entry name" value="INDOLE PRENYLTRANSFERASE TDIB-RELATED"/>
    <property type="match status" value="1"/>
</dbReference>
<dbReference type="GO" id="GO:0009820">
    <property type="term" value="P:alkaloid metabolic process"/>
    <property type="evidence" value="ECO:0007669"/>
    <property type="project" value="InterPro"/>
</dbReference>
<keyword evidence="3" id="KW-1185">Reference proteome</keyword>
<evidence type="ECO:0000256" key="1">
    <source>
        <dbReference type="ARBA" id="ARBA00022679"/>
    </source>
</evidence>
<dbReference type="NCBIfam" id="TIGR03429">
    <property type="entry name" value="arom_pren_DMATS"/>
    <property type="match status" value="1"/>
</dbReference>
<comment type="caution">
    <text evidence="2">The sequence shown here is derived from an EMBL/GenBank/DDBJ whole genome shotgun (WGS) entry which is preliminary data.</text>
</comment>
<dbReference type="InParanoid" id="A0A151GTW8"/>
<protein>
    <submittedName>
        <fullName evidence="2">Aromatic prenyl transferase</fullName>
    </submittedName>
</protein>
<evidence type="ECO:0000313" key="2">
    <source>
        <dbReference type="EMBL" id="KYK60559.1"/>
    </source>
</evidence>
<dbReference type="CDD" id="cd13929">
    <property type="entry name" value="PT-DMATS_CymD"/>
    <property type="match status" value="1"/>
</dbReference>
<accession>A0A151GTW8</accession>
<gene>
    <name evidence="2" type="ORF">DCS_01696</name>
</gene>
<name>A0A151GTW8_DRECN</name>
<proteinExistence type="predicted"/>
<dbReference type="InterPro" id="IPR017795">
    <property type="entry name" value="ABBA_NscD-like"/>
</dbReference>
<dbReference type="EMBL" id="LAYC01000001">
    <property type="protein sequence ID" value="KYK60559.1"/>
    <property type="molecule type" value="Genomic_DNA"/>
</dbReference>
<sequence length="435" mass="48402">MTGQPAITEMKGHSSAADLEYWTAHAVPVLRSLLRSTGSYSSEEQDAQVQFLTKHVLPNLGPRPSVAYTKSFLTKSGSPIQLSVNLSARKPLVRYCWEILGPQGGSESDPFAIEAAKNIISHFADTLGFSTQWSDVLMKSFALTPEEQAGGLLAMERWMAKCIPADAPVKPPKSLPLAFAAFDLKGDQVSSKTYFNPKVKEIVTGASVNELTWAVLRDLKPALHPEAIDLVQEFLSTRPVPSGIELVGVDCVDEAGLANARVKLYVHSKSNSFNTVREYVTIGGRLKDEATRKSLEVLHEIWPLLLQEPEGLPDDDFDKPLKDASMFFQKLYFSFELRPGCEHPEVKTYLPTWNYVRSDEETVQNYSAVFRKCGYEWGQEGKYKAVFEDAFGPVNQERAVPVHCDASFLFSEKNGIYQTVYFSTPLAEEAGSEVW</sequence>
<dbReference type="GeneID" id="63714339"/>
<dbReference type="RefSeq" id="XP_040659911.1">
    <property type="nucleotide sequence ID" value="XM_040799028.1"/>
</dbReference>
<evidence type="ECO:0000313" key="3">
    <source>
        <dbReference type="Proteomes" id="UP000076580"/>
    </source>
</evidence>
<keyword evidence="1 2" id="KW-0808">Transferase</keyword>
<dbReference type="SFLD" id="SFLDS00036">
    <property type="entry name" value="Aromatic_Prenyltransferase"/>
    <property type="match status" value="1"/>
</dbReference>
<dbReference type="AlphaFoldDB" id="A0A151GTW8"/>